<sequence>MPGFLSLPSELIFHVCCSLNPIGDAYPEIFEAIIDNIIQGAVPTQAWLEAQLPVDLTDEETIGFLVDVGFPPVSLPRFGFNSIFLRRFTNEEQRCYGCTPDDLYIMFHPEERDEIPALSFCFGEISSQLAIRIVAYGLDTVAVLLGMVVAVTKNLCKASPDISQMKFKRQVEALMNPLDVLRKKIGDYDFAAV</sequence>
<dbReference type="OrthoDB" id="4474617at2759"/>
<organism evidence="1 2">
    <name type="scientific">Aspergillus tamarii</name>
    <dbReference type="NCBI Taxonomy" id="41984"/>
    <lineage>
        <taxon>Eukaryota</taxon>
        <taxon>Fungi</taxon>
        <taxon>Dikarya</taxon>
        <taxon>Ascomycota</taxon>
        <taxon>Pezizomycotina</taxon>
        <taxon>Eurotiomycetes</taxon>
        <taxon>Eurotiomycetidae</taxon>
        <taxon>Eurotiales</taxon>
        <taxon>Aspergillaceae</taxon>
        <taxon>Aspergillus</taxon>
        <taxon>Aspergillus subgen. Circumdati</taxon>
    </lineage>
</organism>
<dbReference type="AlphaFoldDB" id="A0A5N6UDH5"/>
<evidence type="ECO:0000313" key="2">
    <source>
        <dbReference type="Proteomes" id="UP000326950"/>
    </source>
</evidence>
<protein>
    <submittedName>
        <fullName evidence="1">Uncharacterized protein</fullName>
    </submittedName>
</protein>
<proteinExistence type="predicted"/>
<dbReference type="EMBL" id="ML738752">
    <property type="protein sequence ID" value="KAE8156647.1"/>
    <property type="molecule type" value="Genomic_DNA"/>
</dbReference>
<keyword evidence="2" id="KW-1185">Reference proteome</keyword>
<reference evidence="1 2" key="1">
    <citation type="submission" date="2019-04" db="EMBL/GenBank/DDBJ databases">
        <title>Friends and foes A comparative genomics study of 23 Aspergillus species from section Flavi.</title>
        <authorList>
            <consortium name="DOE Joint Genome Institute"/>
            <person name="Kjaerbolling I."/>
            <person name="Vesth T."/>
            <person name="Frisvad J.C."/>
            <person name="Nybo J.L."/>
            <person name="Theobald S."/>
            <person name="Kildgaard S."/>
            <person name="Isbrandt T."/>
            <person name="Kuo A."/>
            <person name="Sato A."/>
            <person name="Lyhne E.K."/>
            <person name="Kogle M.E."/>
            <person name="Wiebenga A."/>
            <person name="Kun R.S."/>
            <person name="Lubbers R.J."/>
            <person name="Makela M.R."/>
            <person name="Barry K."/>
            <person name="Chovatia M."/>
            <person name="Clum A."/>
            <person name="Daum C."/>
            <person name="Haridas S."/>
            <person name="He G."/>
            <person name="LaButti K."/>
            <person name="Lipzen A."/>
            <person name="Mondo S."/>
            <person name="Riley R."/>
            <person name="Salamov A."/>
            <person name="Simmons B.A."/>
            <person name="Magnuson J.K."/>
            <person name="Henrissat B."/>
            <person name="Mortensen U.H."/>
            <person name="Larsen T.O."/>
            <person name="Devries R.P."/>
            <person name="Grigoriev I.V."/>
            <person name="Machida M."/>
            <person name="Baker S.E."/>
            <person name="Andersen M.R."/>
        </authorList>
    </citation>
    <scope>NUCLEOTIDE SEQUENCE [LARGE SCALE GENOMIC DNA]</scope>
    <source>
        <strain evidence="1 2">CBS 117626</strain>
    </source>
</reference>
<dbReference type="Proteomes" id="UP000326950">
    <property type="component" value="Unassembled WGS sequence"/>
</dbReference>
<name>A0A5N6UDH5_ASPTM</name>
<accession>A0A5N6UDH5</accession>
<evidence type="ECO:0000313" key="1">
    <source>
        <dbReference type="EMBL" id="KAE8156647.1"/>
    </source>
</evidence>
<gene>
    <name evidence="1" type="ORF">BDV40DRAFT_293351</name>
</gene>